<reference evidence="2 3" key="1">
    <citation type="submission" date="2015-03" db="EMBL/GenBank/DDBJ databases">
        <title>Genome sequence of Tenacibaculum sp. S2-2, isolated from intestinal microbiota of sea cucumber, Apostichopus japonicas.</title>
        <authorList>
            <person name="Shao Z."/>
            <person name="Wang L."/>
            <person name="Li X."/>
        </authorList>
    </citation>
    <scope>NUCLEOTIDE SEQUENCE [LARGE SCALE GENOMIC DNA]</scope>
    <source>
        <strain evidence="2 3">S2-2</strain>
    </source>
</reference>
<accession>A0A1Y2PEQ0</accession>
<dbReference type="RefSeq" id="WP_086029789.1">
    <property type="nucleotide sequence ID" value="NZ_LAPZ01000002.1"/>
</dbReference>
<sequence length="155" mass="17669">MEIVSLIKKDELLTKKSFEKNFNKLTFLLEVLRTKNLSSETISIINKKIETINSFEGKPHKYSTKLVVQHHNITELVRKQHGLVTEKYYQNQWMALGMTVFGLPLGVIFSTALGNMAFIGIFFLPGMFIGAQYGKQKDKKALQEGKQLILSTEKS</sequence>
<dbReference type="OrthoDB" id="769130at2"/>
<dbReference type="AlphaFoldDB" id="A0A1Y2PEQ0"/>
<organism evidence="2 3">
    <name type="scientific">Tenacibaculum holothuriorum</name>
    <dbReference type="NCBI Taxonomy" id="1635173"/>
    <lineage>
        <taxon>Bacteria</taxon>
        <taxon>Pseudomonadati</taxon>
        <taxon>Bacteroidota</taxon>
        <taxon>Flavobacteriia</taxon>
        <taxon>Flavobacteriales</taxon>
        <taxon>Flavobacteriaceae</taxon>
        <taxon>Tenacibaculum</taxon>
    </lineage>
</organism>
<evidence type="ECO:0000313" key="3">
    <source>
        <dbReference type="Proteomes" id="UP000194221"/>
    </source>
</evidence>
<keyword evidence="1" id="KW-0472">Membrane</keyword>
<comment type="caution">
    <text evidence="2">The sequence shown here is derived from an EMBL/GenBank/DDBJ whole genome shotgun (WGS) entry which is preliminary data.</text>
</comment>
<dbReference type="STRING" id="1635173.WH52_04755"/>
<protein>
    <submittedName>
        <fullName evidence="2">Uncharacterized protein</fullName>
    </submittedName>
</protein>
<name>A0A1Y2PEQ0_9FLAO</name>
<feature type="transmembrane region" description="Helical" evidence="1">
    <location>
        <begin position="116"/>
        <end position="134"/>
    </location>
</feature>
<keyword evidence="1" id="KW-0812">Transmembrane</keyword>
<dbReference type="Proteomes" id="UP000194221">
    <property type="component" value="Unassembled WGS sequence"/>
</dbReference>
<dbReference type="InParanoid" id="A0A1Y2PEQ0"/>
<keyword evidence="1" id="KW-1133">Transmembrane helix</keyword>
<dbReference type="EMBL" id="LAPZ01000002">
    <property type="protein sequence ID" value="OSY88976.1"/>
    <property type="molecule type" value="Genomic_DNA"/>
</dbReference>
<proteinExistence type="predicted"/>
<keyword evidence="3" id="KW-1185">Reference proteome</keyword>
<evidence type="ECO:0000256" key="1">
    <source>
        <dbReference type="SAM" id="Phobius"/>
    </source>
</evidence>
<evidence type="ECO:0000313" key="2">
    <source>
        <dbReference type="EMBL" id="OSY88976.1"/>
    </source>
</evidence>
<gene>
    <name evidence="2" type="ORF">WH52_04755</name>
</gene>